<name>A0A6A5R3I4_AMPQU</name>
<dbReference type="GO" id="GO:0005096">
    <property type="term" value="F:GTPase activator activity"/>
    <property type="evidence" value="ECO:0007669"/>
    <property type="project" value="TreeGrafter"/>
</dbReference>
<dbReference type="Pfam" id="PF13716">
    <property type="entry name" value="CRAL_TRIO_2"/>
    <property type="match status" value="1"/>
</dbReference>
<protein>
    <submittedName>
        <fullName evidence="4">Divergent CRAL/TRIO domain-containing protein</fullName>
    </submittedName>
</protein>
<dbReference type="Gene3D" id="1.10.555.10">
    <property type="entry name" value="Rho GTPase activation protein"/>
    <property type="match status" value="1"/>
</dbReference>
<gene>
    <name evidence="4" type="ORF">BDU57DRAFT_60027</name>
</gene>
<sequence>MSGMRAKVANRLRSSSLSAVPPPRQSSNYSADMAKAAISILYRSPIPSREGRPVFILNAAAMPDTHETDFDSLLPYVLARLPEEDDLLKGYEYEVVFFAGDGDSGATTKKHRPGWGWFLQAYHVLSRAMRKRLQKLYIVHEKAWVRILTEIFSTIVSPKFRRKIYHASSLTNLAQSIHIDTLLIPSSTYLTDRRISDDIFVKHATGRRAFGARNPFPTCSNGRTRFPRVLRETTSFVLIEENITSEGIFRVPAHAKLRDVLKEAYDRGQKYIIWKDNGVTLPVPPYQDAENQDEIIAEVDPKDAYSVFMAAALIKAWYASLRQPIFPTTSYGDLRRLYGDAQDVPDLDRLRDLFSPNSEWSLLPGISREIVVRHLLPLLEAIAARQEDNKMTAENLAVCFAPALLCGPDQVEDAKMSSIIRRIFTHAIDMWSNGLREACDQTLDLFYEDLTLPRDDADWDDPVEEKRGSSDSRASLEEQVSGITLEDNDKPHEEFPQPYPEVADEEIPPPLPPRSRVPSAIPSTEASKRKPAPSMQTSVEPPRYSTVISDAPQDLAESPVTYAATTDGFAPRRSDEAQAPSLPPLWDKGSDEKSGMRNSSSFPAPVPALPNTKTDNNLISGYPANIHIPKRKTLTAAQVDNVEKSATTPAPGRKDSDAQSRGVHYLQGGMALPGLNSLPALSTSAPPARSPPAVPSFTQSEYTSPTISSSPHDISPKTSSATDFRRPSIPASANRVPTITSLARPVYPSPTNTVNTSPTGRPPSKSTSLPVPGPKPRTISPGLLQRMPSFEARPPPGTIERKMLTPNKLNLKKQSVEDLRKLYEERAGTASVLVEAGRWNRKGSST</sequence>
<dbReference type="CDD" id="cd00170">
    <property type="entry name" value="SEC14"/>
    <property type="match status" value="1"/>
</dbReference>
<feature type="compositionally biased region" description="Polar residues" evidence="1">
    <location>
        <begin position="697"/>
        <end position="722"/>
    </location>
</feature>
<organism evidence="4 5">
    <name type="scientific">Ampelomyces quisqualis</name>
    <name type="common">Powdery mildew agent</name>
    <dbReference type="NCBI Taxonomy" id="50730"/>
    <lineage>
        <taxon>Eukaryota</taxon>
        <taxon>Fungi</taxon>
        <taxon>Dikarya</taxon>
        <taxon>Ascomycota</taxon>
        <taxon>Pezizomycotina</taxon>
        <taxon>Dothideomycetes</taxon>
        <taxon>Pleosporomycetidae</taxon>
        <taxon>Pleosporales</taxon>
        <taxon>Pleosporineae</taxon>
        <taxon>Phaeosphaeriaceae</taxon>
        <taxon>Ampelomyces</taxon>
    </lineage>
</organism>
<feature type="domain" description="Rho-GAP" evidence="3">
    <location>
        <begin position="214"/>
        <end position="431"/>
    </location>
</feature>
<dbReference type="InterPro" id="IPR001251">
    <property type="entry name" value="CRAL-TRIO_dom"/>
</dbReference>
<evidence type="ECO:0000313" key="5">
    <source>
        <dbReference type="Proteomes" id="UP000800096"/>
    </source>
</evidence>
<dbReference type="PROSITE" id="PS50238">
    <property type="entry name" value="RHOGAP"/>
    <property type="match status" value="1"/>
</dbReference>
<dbReference type="InterPro" id="IPR036865">
    <property type="entry name" value="CRAL-TRIO_dom_sf"/>
</dbReference>
<feature type="region of interest" description="Disordered" evidence="1">
    <location>
        <begin position="1"/>
        <end position="28"/>
    </location>
</feature>
<dbReference type="GO" id="GO:0005737">
    <property type="term" value="C:cytoplasm"/>
    <property type="evidence" value="ECO:0007669"/>
    <property type="project" value="TreeGrafter"/>
</dbReference>
<dbReference type="GO" id="GO:0007264">
    <property type="term" value="P:small GTPase-mediated signal transduction"/>
    <property type="evidence" value="ECO:0007669"/>
    <property type="project" value="TreeGrafter"/>
</dbReference>
<evidence type="ECO:0000313" key="4">
    <source>
        <dbReference type="EMBL" id="KAF1921728.1"/>
    </source>
</evidence>
<evidence type="ECO:0000259" key="3">
    <source>
        <dbReference type="PROSITE" id="PS50238"/>
    </source>
</evidence>
<dbReference type="Proteomes" id="UP000800096">
    <property type="component" value="Unassembled WGS sequence"/>
</dbReference>
<dbReference type="AlphaFoldDB" id="A0A6A5R3I4"/>
<feature type="domain" description="CRAL-TRIO" evidence="2">
    <location>
        <begin position="30"/>
        <end position="186"/>
    </location>
</feature>
<accession>A0A6A5R3I4</accession>
<feature type="compositionally biased region" description="Basic and acidic residues" evidence="1">
    <location>
        <begin position="464"/>
        <end position="476"/>
    </location>
</feature>
<proteinExistence type="predicted"/>
<keyword evidence="5" id="KW-1185">Reference proteome</keyword>
<dbReference type="InterPro" id="IPR000198">
    <property type="entry name" value="RhoGAP_dom"/>
</dbReference>
<dbReference type="Pfam" id="PF00620">
    <property type="entry name" value="RhoGAP"/>
    <property type="match status" value="1"/>
</dbReference>
<dbReference type="Gene3D" id="3.40.525.10">
    <property type="entry name" value="CRAL-TRIO lipid binding domain"/>
    <property type="match status" value="1"/>
</dbReference>
<evidence type="ECO:0000259" key="2">
    <source>
        <dbReference type="PROSITE" id="PS50191"/>
    </source>
</evidence>
<evidence type="ECO:0000256" key="1">
    <source>
        <dbReference type="SAM" id="MobiDB-lite"/>
    </source>
</evidence>
<dbReference type="OrthoDB" id="410651at2759"/>
<dbReference type="CDD" id="cd00159">
    <property type="entry name" value="RhoGAP"/>
    <property type="match status" value="1"/>
</dbReference>
<dbReference type="EMBL" id="ML979132">
    <property type="protein sequence ID" value="KAF1921728.1"/>
    <property type="molecule type" value="Genomic_DNA"/>
</dbReference>
<dbReference type="InterPro" id="IPR008936">
    <property type="entry name" value="Rho_GTPase_activation_prot"/>
</dbReference>
<dbReference type="SUPFAM" id="SSF52087">
    <property type="entry name" value="CRAL/TRIO domain"/>
    <property type="match status" value="1"/>
</dbReference>
<dbReference type="PANTHER" id="PTHR45808">
    <property type="entry name" value="RHO GTPASE-ACTIVATING PROTEIN 68F"/>
    <property type="match status" value="1"/>
</dbReference>
<feature type="compositionally biased region" description="Low complexity" evidence="1">
    <location>
        <begin position="677"/>
        <end position="687"/>
    </location>
</feature>
<dbReference type="SMART" id="SM00324">
    <property type="entry name" value="RhoGAP"/>
    <property type="match status" value="1"/>
</dbReference>
<dbReference type="SUPFAM" id="SSF48350">
    <property type="entry name" value="GTPase activation domain, GAP"/>
    <property type="match status" value="1"/>
</dbReference>
<reference evidence="4" key="1">
    <citation type="journal article" date="2020" name="Stud. Mycol.">
        <title>101 Dothideomycetes genomes: a test case for predicting lifestyles and emergence of pathogens.</title>
        <authorList>
            <person name="Haridas S."/>
            <person name="Albert R."/>
            <person name="Binder M."/>
            <person name="Bloem J."/>
            <person name="Labutti K."/>
            <person name="Salamov A."/>
            <person name="Andreopoulos B."/>
            <person name="Baker S."/>
            <person name="Barry K."/>
            <person name="Bills G."/>
            <person name="Bluhm B."/>
            <person name="Cannon C."/>
            <person name="Castanera R."/>
            <person name="Culley D."/>
            <person name="Daum C."/>
            <person name="Ezra D."/>
            <person name="Gonzalez J."/>
            <person name="Henrissat B."/>
            <person name="Kuo A."/>
            <person name="Liang C."/>
            <person name="Lipzen A."/>
            <person name="Lutzoni F."/>
            <person name="Magnuson J."/>
            <person name="Mondo S."/>
            <person name="Nolan M."/>
            <person name="Ohm R."/>
            <person name="Pangilinan J."/>
            <person name="Park H.-J."/>
            <person name="Ramirez L."/>
            <person name="Alfaro M."/>
            <person name="Sun H."/>
            <person name="Tritt A."/>
            <person name="Yoshinaga Y."/>
            <person name="Zwiers L.-H."/>
            <person name="Turgeon B."/>
            <person name="Goodwin S."/>
            <person name="Spatafora J."/>
            <person name="Crous P."/>
            <person name="Grigoriev I."/>
        </authorList>
    </citation>
    <scope>NUCLEOTIDE SEQUENCE</scope>
    <source>
        <strain evidence="4">HMLAC05119</strain>
    </source>
</reference>
<dbReference type="PANTHER" id="PTHR45808:SF2">
    <property type="entry name" value="RHO GTPASE-ACTIVATING PROTEIN 68F"/>
    <property type="match status" value="1"/>
</dbReference>
<feature type="compositionally biased region" description="Low complexity" evidence="1">
    <location>
        <begin position="749"/>
        <end position="759"/>
    </location>
</feature>
<dbReference type="PROSITE" id="PS50191">
    <property type="entry name" value="CRAL_TRIO"/>
    <property type="match status" value="1"/>
</dbReference>
<feature type="region of interest" description="Disordered" evidence="1">
    <location>
        <begin position="454"/>
        <end position="802"/>
    </location>
</feature>